<evidence type="ECO:0000313" key="1">
    <source>
        <dbReference type="EMBL" id="RWX46298.1"/>
    </source>
</evidence>
<protein>
    <submittedName>
        <fullName evidence="1">Uncharacterized protein</fullName>
    </submittedName>
</protein>
<organism evidence="1 2">
    <name type="scientific">Candidatus Electrothrix aarhusensis</name>
    <dbReference type="NCBI Taxonomy" id="1859131"/>
    <lineage>
        <taxon>Bacteria</taxon>
        <taxon>Pseudomonadati</taxon>
        <taxon>Thermodesulfobacteriota</taxon>
        <taxon>Desulfobulbia</taxon>
        <taxon>Desulfobulbales</taxon>
        <taxon>Desulfobulbaceae</taxon>
        <taxon>Candidatus Electrothrix</taxon>
    </lineage>
</organism>
<accession>A0A3S4TA88</accession>
<proteinExistence type="predicted"/>
<dbReference type="AntiFam" id="ANF00098">
    <property type="entry name" value="Shadow ORF (opposite leuC)"/>
</dbReference>
<dbReference type="EMBL" id="MTKO01000066">
    <property type="protein sequence ID" value="RWX46298.1"/>
    <property type="molecule type" value="Genomic_DNA"/>
</dbReference>
<sequence length="233" mass="25439">MKGNPILWARRSGQAGINRIQIKLDHLAVLRCFLTVIKESGCFGISLNDTGLFCPIGHLQIFDGLFINRKESHSGPIFRAHIGDSGSIHDIEICAARAEKLNKFFHHLLLSQDLGDGQSQVSGGDTGPEFSCQMDSDNLGDRHEIGLGQHYGFRLDSAHAPAHDPGTVDHGGMRICADQGVRIEQRVLAFLLTILLGHNYSGEIFQVHLMADAGVGGTALKLSKFFCAHFRKA</sequence>
<dbReference type="AlphaFoldDB" id="A0A3S4TA88"/>
<comment type="caution">
    <text evidence="1">The sequence shown here is derived from an EMBL/GenBank/DDBJ whole genome shotgun (WGS) entry which is preliminary data.</text>
</comment>
<reference evidence="1 2" key="1">
    <citation type="submission" date="2017-01" db="EMBL/GenBank/DDBJ databases">
        <title>The cable genome- insights into the physiology and evolution of filamentous bacteria capable of sulfide oxidation via long distance electron transfer.</title>
        <authorList>
            <person name="Schreiber L."/>
            <person name="Bjerg J.T."/>
            <person name="Boggild A."/>
            <person name="Van De Vossenberg J."/>
            <person name="Meysman F."/>
            <person name="Nielsen L.P."/>
            <person name="Schramm A."/>
            <person name="Kjeldsen K.U."/>
        </authorList>
    </citation>
    <scope>NUCLEOTIDE SEQUENCE [LARGE SCALE GENOMIC DNA]</scope>
    <source>
        <strain evidence="1">MCF</strain>
    </source>
</reference>
<gene>
    <name evidence="1" type="ORF">H206_03316</name>
</gene>
<name>A0A3S4TA88_9BACT</name>
<keyword evidence="2" id="KW-1185">Reference proteome</keyword>
<evidence type="ECO:0000313" key="2">
    <source>
        <dbReference type="Proteomes" id="UP000287853"/>
    </source>
</evidence>
<dbReference type="Proteomes" id="UP000287853">
    <property type="component" value="Unassembled WGS sequence"/>
</dbReference>